<name>A0A9X7G1J4_BACTU</name>
<reference evidence="2 3" key="1">
    <citation type="submission" date="2017-09" db="EMBL/GenBank/DDBJ databases">
        <title>Large-scale bioinformatics analysis of Bacillus genomes uncovers conserved roles of natural products in bacterial physiology.</title>
        <authorList>
            <consortium name="Agbiome Team Llc"/>
            <person name="Bleich R.M."/>
            <person name="Grubbs K.J."/>
            <person name="Santa Maria K.C."/>
            <person name="Allen S.E."/>
            <person name="Farag S."/>
            <person name="Shank E.A."/>
            <person name="Bowers A."/>
        </authorList>
    </citation>
    <scope>NUCLEOTIDE SEQUENCE [LARGE SCALE GENOMIC DNA]</scope>
    <source>
        <strain evidence="2 3">AFS064137</strain>
    </source>
</reference>
<dbReference type="Proteomes" id="UP000225910">
    <property type="component" value="Unassembled WGS sequence"/>
</dbReference>
<dbReference type="RefSeq" id="WP_098679116.1">
    <property type="nucleotide sequence ID" value="NZ_NVCU01000132.1"/>
</dbReference>
<protein>
    <submittedName>
        <fullName evidence="2">Uncharacterized protein</fullName>
    </submittedName>
</protein>
<keyword evidence="1" id="KW-0812">Transmembrane</keyword>
<evidence type="ECO:0000313" key="2">
    <source>
        <dbReference type="EMBL" id="PFT90520.1"/>
    </source>
</evidence>
<keyword evidence="1" id="KW-1133">Transmembrane helix</keyword>
<organism evidence="2 3">
    <name type="scientific">Bacillus thuringiensis</name>
    <dbReference type="NCBI Taxonomy" id="1428"/>
    <lineage>
        <taxon>Bacteria</taxon>
        <taxon>Bacillati</taxon>
        <taxon>Bacillota</taxon>
        <taxon>Bacilli</taxon>
        <taxon>Bacillales</taxon>
        <taxon>Bacillaceae</taxon>
        <taxon>Bacillus</taxon>
        <taxon>Bacillus cereus group</taxon>
    </lineage>
</organism>
<feature type="transmembrane region" description="Helical" evidence="1">
    <location>
        <begin position="7"/>
        <end position="28"/>
    </location>
</feature>
<accession>A0A9X7G1J4</accession>
<evidence type="ECO:0000256" key="1">
    <source>
        <dbReference type="SAM" id="Phobius"/>
    </source>
</evidence>
<sequence length="168" mass="19206">MIHAIKKIVLTVVLIGMVVGMVILYFYINALQDAVQKVVQDPIYGSVVSQDYAMLSEKDGNYVYTVMTDNEKKSLDQANTENKFKSYPSQTGKIATTQAMTIKKESVLYHLVCKDEDEDEDTDKPYLVQYQEENGTLKVTKIDEYQEKISQELGIPTFHFLEAKEMKN</sequence>
<comment type="caution">
    <text evidence="2">The sequence shown here is derived from an EMBL/GenBank/DDBJ whole genome shotgun (WGS) entry which is preliminary data.</text>
</comment>
<keyword evidence="1" id="KW-0472">Membrane</keyword>
<evidence type="ECO:0000313" key="3">
    <source>
        <dbReference type="Proteomes" id="UP000225910"/>
    </source>
</evidence>
<dbReference type="EMBL" id="NVCU01000132">
    <property type="protein sequence ID" value="PFT90520.1"/>
    <property type="molecule type" value="Genomic_DNA"/>
</dbReference>
<proteinExistence type="predicted"/>
<dbReference type="AlphaFoldDB" id="A0A9X7G1J4"/>
<gene>
    <name evidence="2" type="ORF">COK81_16050</name>
</gene>